<dbReference type="Proteomes" id="UP000636505">
    <property type="component" value="Unassembled WGS sequence"/>
</dbReference>
<dbReference type="RefSeq" id="WP_193905972.1">
    <property type="nucleotide sequence ID" value="NZ_JADEXG010000015.1"/>
</dbReference>
<dbReference type="PANTHER" id="PTHR42779:SF1">
    <property type="entry name" value="PROTEIN YNJB"/>
    <property type="match status" value="1"/>
</dbReference>
<evidence type="ECO:0000256" key="1">
    <source>
        <dbReference type="SAM" id="SignalP"/>
    </source>
</evidence>
<organism evidence="2 3">
    <name type="scientific">Vasconcelosia minhoensis LEGE 07310</name>
    <dbReference type="NCBI Taxonomy" id="915328"/>
    <lineage>
        <taxon>Bacteria</taxon>
        <taxon>Bacillati</taxon>
        <taxon>Cyanobacteriota</taxon>
        <taxon>Cyanophyceae</taxon>
        <taxon>Nodosilineales</taxon>
        <taxon>Cymatolegaceae</taxon>
        <taxon>Vasconcelosia</taxon>
        <taxon>Vasconcelosia minhoensis</taxon>
    </lineage>
</organism>
<proteinExistence type="predicted"/>
<feature type="signal peptide" evidence="1">
    <location>
        <begin position="1"/>
        <end position="22"/>
    </location>
</feature>
<reference evidence="2" key="1">
    <citation type="submission" date="2020-10" db="EMBL/GenBank/DDBJ databases">
        <authorList>
            <person name="Castelo-Branco R."/>
            <person name="Eusebio N."/>
            <person name="Adriana R."/>
            <person name="Vieira A."/>
            <person name="Brugerolle De Fraissinette N."/>
            <person name="Rezende De Castro R."/>
            <person name="Schneider M.P."/>
            <person name="Vasconcelos V."/>
            <person name="Leao P.N."/>
        </authorList>
    </citation>
    <scope>NUCLEOTIDE SEQUENCE</scope>
    <source>
        <strain evidence="2">LEGE 07310</strain>
    </source>
</reference>
<protein>
    <submittedName>
        <fullName evidence="2">ABC transporter substrate-binding protein</fullName>
    </submittedName>
</protein>
<name>A0A8J7AUX4_9CYAN</name>
<dbReference type="EMBL" id="JADEXG010000015">
    <property type="protein sequence ID" value="MBE9077313.1"/>
    <property type="molecule type" value="Genomic_DNA"/>
</dbReference>
<sequence>MPYLPRRRFLYLSATTTLATLAASCTGSQKSANTRFDPGATTWDEVVELARGTTVNWAMWGGSDQTNAYVDNWVADQLQTKYDVTLNRIPLNDTVEAVNKVIGEVQAGVTENGSIDLIWINGENFRTMKQGDLLFGPFTDKLPAMQYYDTSNASVVSDFGLPIDGYEAPYTGAFYIMAANSNQVQNPPQNFDELLTWAKANPGRFTYVAPPQFDGSRFLLTALYGTTGGYEQYAGAEFDEALWNQKSPQVFEYLQELEPYLWREGSTYPPTQSRLQELFANGEIWMLPAFTARIAEGIATGQFPETTEAFAMPGISLDDPSFTAIPVNASNPAAAMVLANVLSSPEGQLQKFKPEVWGDPPLLDRAQLPPDLKREFNQVEEQYGIPLQELSKDTVPVVNAEYTTRLEEMWAEKIAV</sequence>
<dbReference type="PANTHER" id="PTHR42779">
    <property type="entry name" value="PROTEIN YNJB"/>
    <property type="match status" value="1"/>
</dbReference>
<dbReference type="InterPro" id="IPR006311">
    <property type="entry name" value="TAT_signal"/>
</dbReference>
<dbReference type="PIRSF" id="PIRSF029172">
    <property type="entry name" value="UCP029172_ABC_sbc_YnjB"/>
    <property type="match status" value="1"/>
</dbReference>
<comment type="caution">
    <text evidence="2">The sequence shown here is derived from an EMBL/GenBank/DDBJ whole genome shotgun (WGS) entry which is preliminary data.</text>
</comment>
<dbReference type="AlphaFoldDB" id="A0A8J7AUX4"/>
<dbReference type="SUPFAM" id="SSF53850">
    <property type="entry name" value="Periplasmic binding protein-like II"/>
    <property type="match status" value="1"/>
</dbReference>
<accession>A0A8J7AUX4</accession>
<evidence type="ECO:0000313" key="2">
    <source>
        <dbReference type="EMBL" id="MBE9077313.1"/>
    </source>
</evidence>
<keyword evidence="3" id="KW-1185">Reference proteome</keyword>
<feature type="chain" id="PRO_5035170091" evidence="1">
    <location>
        <begin position="23"/>
        <end position="416"/>
    </location>
</feature>
<dbReference type="InterPro" id="IPR027020">
    <property type="entry name" value="YnjB"/>
</dbReference>
<evidence type="ECO:0000313" key="3">
    <source>
        <dbReference type="Proteomes" id="UP000636505"/>
    </source>
</evidence>
<dbReference type="PROSITE" id="PS51257">
    <property type="entry name" value="PROKAR_LIPOPROTEIN"/>
    <property type="match status" value="1"/>
</dbReference>
<dbReference type="Pfam" id="PF13416">
    <property type="entry name" value="SBP_bac_8"/>
    <property type="match status" value="1"/>
</dbReference>
<dbReference type="InterPro" id="IPR006059">
    <property type="entry name" value="SBP"/>
</dbReference>
<gene>
    <name evidence="2" type="ORF">IQ241_08395</name>
</gene>
<dbReference type="Gene3D" id="3.40.190.10">
    <property type="entry name" value="Periplasmic binding protein-like II"/>
    <property type="match status" value="2"/>
</dbReference>
<keyword evidence="1" id="KW-0732">Signal</keyword>
<dbReference type="NCBIfam" id="NF008633">
    <property type="entry name" value="PRK11622.1"/>
    <property type="match status" value="1"/>
</dbReference>
<dbReference type="PROSITE" id="PS51318">
    <property type="entry name" value="TAT"/>
    <property type="match status" value="1"/>
</dbReference>